<dbReference type="RefSeq" id="WP_073167014.1">
    <property type="nucleotide sequence ID" value="NZ_FQZE01000006.1"/>
</dbReference>
<dbReference type="InterPro" id="IPR013249">
    <property type="entry name" value="RNA_pol_sigma70_r4_t2"/>
</dbReference>
<gene>
    <name evidence="7" type="ORF">SAMN05444280_106126</name>
</gene>
<dbReference type="PANTHER" id="PTHR43133:SF46">
    <property type="entry name" value="RNA POLYMERASE SIGMA-70 FACTOR ECF SUBFAMILY"/>
    <property type="match status" value="1"/>
</dbReference>
<dbReference type="InterPro" id="IPR014284">
    <property type="entry name" value="RNA_pol_sigma-70_dom"/>
</dbReference>
<feature type="domain" description="RNA polymerase sigma-70 region 2" evidence="5">
    <location>
        <begin position="16"/>
        <end position="79"/>
    </location>
</feature>
<sequence>MKKHRIDAKTWFKDIFNANYEYIRNYLYYLSGDMEFAEDLVQDVFLRLWEKQADVKEETVSAFLFTIAKNNFLKSRRRVKNELKFRSAFFDNTENKSPEYIMEMKEFDQKLQQVISEIPEKSRTVFLMHRIDGMSYSEIAGNLQLSVKAVEKRMSRALAVLNEKLGKKI</sequence>
<feature type="domain" description="RNA polymerase sigma factor 70 region 4 type 2" evidence="6">
    <location>
        <begin position="109"/>
        <end position="159"/>
    </location>
</feature>
<dbReference type="EMBL" id="FQZE01000006">
    <property type="protein sequence ID" value="SHI82461.1"/>
    <property type="molecule type" value="Genomic_DNA"/>
</dbReference>
<dbReference type="GO" id="GO:0003677">
    <property type="term" value="F:DNA binding"/>
    <property type="evidence" value="ECO:0007669"/>
    <property type="project" value="InterPro"/>
</dbReference>
<dbReference type="AlphaFoldDB" id="A0A1M6EAH8"/>
<dbReference type="Proteomes" id="UP000184050">
    <property type="component" value="Unassembled WGS sequence"/>
</dbReference>
<dbReference type="STRING" id="1168035.SAMN05444280_106126"/>
<evidence type="ECO:0000259" key="6">
    <source>
        <dbReference type="Pfam" id="PF08281"/>
    </source>
</evidence>
<dbReference type="Pfam" id="PF08281">
    <property type="entry name" value="Sigma70_r4_2"/>
    <property type="match status" value="1"/>
</dbReference>
<evidence type="ECO:0000313" key="8">
    <source>
        <dbReference type="Proteomes" id="UP000184050"/>
    </source>
</evidence>
<comment type="similarity">
    <text evidence="1">Belongs to the sigma-70 factor family. ECF subfamily.</text>
</comment>
<dbReference type="InterPro" id="IPR013325">
    <property type="entry name" value="RNA_pol_sigma_r2"/>
</dbReference>
<proteinExistence type="inferred from homology"/>
<keyword evidence="3" id="KW-0731">Sigma factor</keyword>
<name>A0A1M6EAH8_9BACT</name>
<dbReference type="Gene3D" id="1.10.1740.10">
    <property type="match status" value="1"/>
</dbReference>
<protein>
    <submittedName>
        <fullName evidence="7">RNA polymerase sigma-70 factor, ECF subfamily</fullName>
    </submittedName>
</protein>
<dbReference type="NCBIfam" id="TIGR02985">
    <property type="entry name" value="Sig70_bacteroi1"/>
    <property type="match status" value="1"/>
</dbReference>
<dbReference type="SUPFAM" id="SSF88659">
    <property type="entry name" value="Sigma3 and sigma4 domains of RNA polymerase sigma factors"/>
    <property type="match status" value="1"/>
</dbReference>
<dbReference type="NCBIfam" id="TIGR02937">
    <property type="entry name" value="sigma70-ECF"/>
    <property type="match status" value="1"/>
</dbReference>
<evidence type="ECO:0000313" key="7">
    <source>
        <dbReference type="EMBL" id="SHI82461.1"/>
    </source>
</evidence>
<keyword evidence="4" id="KW-0804">Transcription</keyword>
<dbReference type="GO" id="GO:0006352">
    <property type="term" value="P:DNA-templated transcription initiation"/>
    <property type="evidence" value="ECO:0007669"/>
    <property type="project" value="InterPro"/>
</dbReference>
<dbReference type="InterPro" id="IPR014327">
    <property type="entry name" value="RNA_pol_sigma70_bacteroid"/>
</dbReference>
<evidence type="ECO:0000256" key="1">
    <source>
        <dbReference type="ARBA" id="ARBA00010641"/>
    </source>
</evidence>
<dbReference type="InterPro" id="IPR007627">
    <property type="entry name" value="RNA_pol_sigma70_r2"/>
</dbReference>
<accession>A0A1M6EAH8</accession>
<evidence type="ECO:0000256" key="4">
    <source>
        <dbReference type="ARBA" id="ARBA00023163"/>
    </source>
</evidence>
<evidence type="ECO:0000259" key="5">
    <source>
        <dbReference type="Pfam" id="PF04542"/>
    </source>
</evidence>
<evidence type="ECO:0000256" key="2">
    <source>
        <dbReference type="ARBA" id="ARBA00023015"/>
    </source>
</evidence>
<keyword evidence="2" id="KW-0805">Transcription regulation</keyword>
<keyword evidence="8" id="KW-1185">Reference proteome</keyword>
<dbReference type="CDD" id="cd06171">
    <property type="entry name" value="Sigma70_r4"/>
    <property type="match status" value="1"/>
</dbReference>
<dbReference type="PANTHER" id="PTHR43133">
    <property type="entry name" value="RNA POLYMERASE ECF-TYPE SIGMA FACTO"/>
    <property type="match status" value="1"/>
</dbReference>
<dbReference type="Gene3D" id="1.10.10.10">
    <property type="entry name" value="Winged helix-like DNA-binding domain superfamily/Winged helix DNA-binding domain"/>
    <property type="match status" value="1"/>
</dbReference>
<organism evidence="7 8">
    <name type="scientific">Tangfeifania diversioriginum</name>
    <dbReference type="NCBI Taxonomy" id="1168035"/>
    <lineage>
        <taxon>Bacteria</taxon>
        <taxon>Pseudomonadati</taxon>
        <taxon>Bacteroidota</taxon>
        <taxon>Bacteroidia</taxon>
        <taxon>Marinilabiliales</taxon>
        <taxon>Prolixibacteraceae</taxon>
        <taxon>Tangfeifania</taxon>
    </lineage>
</organism>
<dbReference type="InterPro" id="IPR013324">
    <property type="entry name" value="RNA_pol_sigma_r3/r4-like"/>
</dbReference>
<dbReference type="InterPro" id="IPR036388">
    <property type="entry name" value="WH-like_DNA-bd_sf"/>
</dbReference>
<reference evidence="7 8" key="1">
    <citation type="submission" date="2016-11" db="EMBL/GenBank/DDBJ databases">
        <authorList>
            <person name="Jaros S."/>
            <person name="Januszkiewicz K."/>
            <person name="Wedrychowicz H."/>
        </authorList>
    </citation>
    <scope>NUCLEOTIDE SEQUENCE [LARGE SCALE GENOMIC DNA]</scope>
    <source>
        <strain evidence="7 8">DSM 27063</strain>
    </source>
</reference>
<dbReference type="InterPro" id="IPR039425">
    <property type="entry name" value="RNA_pol_sigma-70-like"/>
</dbReference>
<dbReference type="Pfam" id="PF04542">
    <property type="entry name" value="Sigma70_r2"/>
    <property type="match status" value="1"/>
</dbReference>
<dbReference type="GO" id="GO:0016987">
    <property type="term" value="F:sigma factor activity"/>
    <property type="evidence" value="ECO:0007669"/>
    <property type="project" value="UniProtKB-KW"/>
</dbReference>
<evidence type="ECO:0000256" key="3">
    <source>
        <dbReference type="ARBA" id="ARBA00023082"/>
    </source>
</evidence>
<dbReference type="SUPFAM" id="SSF88946">
    <property type="entry name" value="Sigma2 domain of RNA polymerase sigma factors"/>
    <property type="match status" value="1"/>
</dbReference>